<accession>A0ABX5ZSQ4</accession>
<sequence>MSTHTTAAAGVQVCSLKRDTPQTIPANSPYTVIRFPFGSAESSDHFTMHQVNQPDGYVITSWDTDPRSGLIWPSVAGWGTLYAMIQWEAGGYSELRDQFVRDPLGLTPNPNDTTATEHRPPSPGMQCWTKSWGIFVDPAVPLAVRATHDDSVARKIVLAEFKLVIHEAASPAPA</sequence>
<gene>
    <name evidence="2" type="ORF">F3L20_12125</name>
</gene>
<organism evidence="2 3">
    <name type="scientific">Streptomyces tendae</name>
    <dbReference type="NCBI Taxonomy" id="1932"/>
    <lineage>
        <taxon>Bacteria</taxon>
        <taxon>Bacillati</taxon>
        <taxon>Actinomycetota</taxon>
        <taxon>Actinomycetes</taxon>
        <taxon>Kitasatosporales</taxon>
        <taxon>Streptomycetaceae</taxon>
        <taxon>Streptomyces</taxon>
    </lineage>
</organism>
<evidence type="ECO:0000313" key="3">
    <source>
        <dbReference type="Proteomes" id="UP000324308"/>
    </source>
</evidence>
<reference evidence="2 3" key="1">
    <citation type="submission" date="2019-09" db="EMBL/GenBank/DDBJ databases">
        <title>Draft genome sequence of the Ebosin-producing strain Streptomyces sp. 139.</title>
        <authorList>
            <person name="Ai L."/>
            <person name="Geng M."/>
            <person name="Ma M."/>
            <person name="Bai L."/>
        </authorList>
    </citation>
    <scope>NUCLEOTIDE SEQUENCE [LARGE SCALE GENOMIC DNA]</scope>
    <source>
        <strain evidence="2 3">139</strain>
    </source>
</reference>
<feature type="region of interest" description="Disordered" evidence="1">
    <location>
        <begin position="103"/>
        <end position="123"/>
    </location>
</feature>
<evidence type="ECO:0000256" key="1">
    <source>
        <dbReference type="SAM" id="MobiDB-lite"/>
    </source>
</evidence>
<dbReference type="RefSeq" id="WP_150154284.1">
    <property type="nucleotide sequence ID" value="NZ_CP043959.1"/>
</dbReference>
<protein>
    <submittedName>
        <fullName evidence="2">Uncharacterized protein</fullName>
    </submittedName>
</protein>
<keyword evidence="3" id="KW-1185">Reference proteome</keyword>
<name>A0ABX5ZSQ4_STRTE</name>
<evidence type="ECO:0000313" key="2">
    <source>
        <dbReference type="EMBL" id="QER86541.1"/>
    </source>
</evidence>
<dbReference type="Proteomes" id="UP000324308">
    <property type="component" value="Chromosome"/>
</dbReference>
<proteinExistence type="predicted"/>
<dbReference type="EMBL" id="CP043959">
    <property type="protein sequence ID" value="QER86541.1"/>
    <property type="molecule type" value="Genomic_DNA"/>
</dbReference>